<proteinExistence type="predicted"/>
<feature type="domain" description="HTH cro/C1-type" evidence="2">
    <location>
        <begin position="10"/>
        <end position="65"/>
    </location>
</feature>
<dbReference type="GO" id="GO:0003700">
    <property type="term" value="F:DNA-binding transcription factor activity"/>
    <property type="evidence" value="ECO:0007669"/>
    <property type="project" value="TreeGrafter"/>
</dbReference>
<dbReference type="PANTHER" id="PTHR46797:SF1">
    <property type="entry name" value="METHYLPHOSPHONATE SYNTHASE"/>
    <property type="match status" value="1"/>
</dbReference>
<dbReference type="EMBL" id="VOSM01000003">
    <property type="protein sequence ID" value="TXD37723.1"/>
    <property type="molecule type" value="Genomic_DNA"/>
</dbReference>
<evidence type="ECO:0000313" key="3">
    <source>
        <dbReference type="EMBL" id="TXD37723.1"/>
    </source>
</evidence>
<dbReference type="Gene3D" id="1.10.260.40">
    <property type="entry name" value="lambda repressor-like DNA-binding domains"/>
    <property type="match status" value="1"/>
</dbReference>
<name>A0A5C6X7A6_9DELT</name>
<dbReference type="InterPro" id="IPR050807">
    <property type="entry name" value="TransReg_Diox_bact_type"/>
</dbReference>
<dbReference type="Pfam" id="PF01381">
    <property type="entry name" value="HTH_3"/>
    <property type="match status" value="1"/>
</dbReference>
<evidence type="ECO:0000256" key="1">
    <source>
        <dbReference type="ARBA" id="ARBA00023125"/>
    </source>
</evidence>
<organism evidence="3 4">
    <name type="scientific">Lujinxingia vulgaris</name>
    <dbReference type="NCBI Taxonomy" id="2600176"/>
    <lineage>
        <taxon>Bacteria</taxon>
        <taxon>Deltaproteobacteria</taxon>
        <taxon>Bradymonadales</taxon>
        <taxon>Lujinxingiaceae</taxon>
        <taxon>Lujinxingia</taxon>
    </lineage>
</organism>
<evidence type="ECO:0000259" key="2">
    <source>
        <dbReference type="PROSITE" id="PS50943"/>
    </source>
</evidence>
<reference evidence="3 4" key="1">
    <citation type="submission" date="2019-08" db="EMBL/GenBank/DDBJ databases">
        <title>Bradymonadales sp. TMQ4.</title>
        <authorList>
            <person name="Liang Q."/>
        </authorList>
    </citation>
    <scope>NUCLEOTIDE SEQUENCE [LARGE SCALE GENOMIC DNA]</scope>
    <source>
        <strain evidence="3 4">TMQ4</strain>
    </source>
</reference>
<dbReference type="PANTHER" id="PTHR46797">
    <property type="entry name" value="HTH-TYPE TRANSCRIPTIONAL REGULATOR"/>
    <property type="match status" value="1"/>
</dbReference>
<dbReference type="GO" id="GO:0005829">
    <property type="term" value="C:cytosol"/>
    <property type="evidence" value="ECO:0007669"/>
    <property type="project" value="TreeGrafter"/>
</dbReference>
<dbReference type="InterPro" id="IPR010982">
    <property type="entry name" value="Lambda_DNA-bd_dom_sf"/>
</dbReference>
<dbReference type="SMART" id="SM00530">
    <property type="entry name" value="HTH_XRE"/>
    <property type="match status" value="1"/>
</dbReference>
<dbReference type="PROSITE" id="PS50943">
    <property type="entry name" value="HTH_CROC1"/>
    <property type="match status" value="1"/>
</dbReference>
<dbReference type="RefSeq" id="WP_146980876.1">
    <property type="nucleotide sequence ID" value="NZ_VOSM01000003.1"/>
</dbReference>
<evidence type="ECO:0000313" key="4">
    <source>
        <dbReference type="Proteomes" id="UP000321412"/>
    </source>
</evidence>
<dbReference type="InterPro" id="IPR001387">
    <property type="entry name" value="Cro/C1-type_HTH"/>
</dbReference>
<gene>
    <name evidence="3" type="ORF">FRC98_08530</name>
</gene>
<dbReference type="SUPFAM" id="SSF47413">
    <property type="entry name" value="lambda repressor-like DNA-binding domains"/>
    <property type="match status" value="1"/>
</dbReference>
<sequence>MKTKELGSLIRHRRKELNIDQKSLAELAGVSVHTLSDIESGKANPSLDIVDRVLHVLGLQLKVELRRSP</sequence>
<protein>
    <submittedName>
        <fullName evidence="3">Helix-turn-helix transcriptional regulator</fullName>
    </submittedName>
</protein>
<dbReference type="Proteomes" id="UP000321412">
    <property type="component" value="Unassembled WGS sequence"/>
</dbReference>
<dbReference type="CDD" id="cd00093">
    <property type="entry name" value="HTH_XRE"/>
    <property type="match status" value="1"/>
</dbReference>
<accession>A0A5C6X7A6</accession>
<keyword evidence="1" id="KW-0238">DNA-binding</keyword>
<dbReference type="GO" id="GO:0003677">
    <property type="term" value="F:DNA binding"/>
    <property type="evidence" value="ECO:0007669"/>
    <property type="project" value="UniProtKB-KW"/>
</dbReference>
<dbReference type="AlphaFoldDB" id="A0A5C6X7A6"/>
<comment type="caution">
    <text evidence="3">The sequence shown here is derived from an EMBL/GenBank/DDBJ whole genome shotgun (WGS) entry which is preliminary data.</text>
</comment>
<keyword evidence="4" id="KW-1185">Reference proteome</keyword>
<dbReference type="OrthoDB" id="5343295at2"/>